<dbReference type="InterPro" id="IPR043149">
    <property type="entry name" value="TagF_N"/>
</dbReference>
<dbReference type="InterPro" id="IPR011990">
    <property type="entry name" value="TPR-like_helical_dom_sf"/>
</dbReference>
<dbReference type="RefSeq" id="WP_354500329.1">
    <property type="nucleotide sequence ID" value="NZ_JBEPLV010000005.1"/>
</dbReference>
<dbReference type="InterPro" id="IPR051612">
    <property type="entry name" value="Teichoic_Acid_Biosynth"/>
</dbReference>
<gene>
    <name evidence="7" type="ORF">ABID47_004760</name>
</gene>
<sequence>MTSDFKPRIRLLTHTRSGCNCRALYEKIPSYISEKYDVQLLDSDYYSEIPEEVADSEIVVTTHRDFYPRKHQFNIELWHGFGPKTTGAMEVPIKSMMSSREYLYSYFKHINAIASYSPFCSAMVNAGFHAIGEVYQVTGMPRNDVLFTSKGHEKLEVIFNRSFKTNKLVFYMPTWRDQYVNLNKSDGERVWNNIFDLLEFDYDSFDNFLKQNKIILIVKLHPFEESLVLEKINNLPSSNILFLTSTLLEINDLQLYELLNASDLLVTDYSSVYMDYLLLDKPVMFIPSDYKKYEETRGFWLTPYEFWAPGPKVTTQSEFENELVKSLEDKSYFKQQRNYVKSIVHHYKDDQSSTRVWKVIDDLWEGELKIQDPVFNYVDKDILLLRETIKSKINDMLNNNFLDNAAQSILEYENEVSNDPEILTLKASLNYLKSNINEAILFLRESYVIDPKNIDNLFNLGFMYKVDGDIRKSTFYFEKFISNAAHNNKYEELIIQAGEHLKENHNLV</sequence>
<keyword evidence="5" id="KW-0777">Teichoic acid biosynthesis</keyword>
<dbReference type="InterPro" id="IPR043148">
    <property type="entry name" value="TagF_C"/>
</dbReference>
<keyword evidence="8" id="KW-1185">Reference proteome</keyword>
<organism evidence="7 8">
    <name type="scientific">Paenibacillus favisporus</name>
    <dbReference type="NCBI Taxonomy" id="221028"/>
    <lineage>
        <taxon>Bacteria</taxon>
        <taxon>Bacillati</taxon>
        <taxon>Bacillota</taxon>
        <taxon>Bacilli</taxon>
        <taxon>Bacillales</taxon>
        <taxon>Paenibacillaceae</taxon>
        <taxon>Paenibacillus</taxon>
    </lineage>
</organism>
<comment type="subcellular location">
    <subcellularLocation>
        <location evidence="1">Cell membrane</location>
        <topology evidence="1">Peripheral membrane protein</topology>
    </subcellularLocation>
</comment>
<reference evidence="7 8" key="1">
    <citation type="submission" date="2024-06" db="EMBL/GenBank/DDBJ databases">
        <title>Genomic Encyclopedia of Type Strains, Phase IV (KMG-IV): sequencing the most valuable type-strain genomes for metagenomic binning, comparative biology and taxonomic classification.</title>
        <authorList>
            <person name="Goeker M."/>
        </authorList>
    </citation>
    <scope>NUCLEOTIDE SEQUENCE [LARGE SCALE GENOMIC DNA]</scope>
    <source>
        <strain evidence="7 8">DSM 17253</strain>
    </source>
</reference>
<dbReference type="SUPFAM" id="SSF48452">
    <property type="entry name" value="TPR-like"/>
    <property type="match status" value="1"/>
</dbReference>
<comment type="similarity">
    <text evidence="2">Belongs to the CDP-glycerol glycerophosphotransferase family.</text>
</comment>
<keyword evidence="6" id="KW-0472">Membrane</keyword>
<keyword evidence="4" id="KW-0808">Transferase</keyword>
<evidence type="ECO:0000313" key="7">
    <source>
        <dbReference type="EMBL" id="MET3548132.1"/>
    </source>
</evidence>
<protein>
    <submittedName>
        <fullName evidence="7">CDP-glycerol glycerophosphotransferase (TagB/SpsB family)</fullName>
    </submittedName>
</protein>
<keyword evidence="3" id="KW-1003">Cell membrane</keyword>
<evidence type="ECO:0000256" key="6">
    <source>
        <dbReference type="ARBA" id="ARBA00023136"/>
    </source>
</evidence>
<name>A0ABV2F8N2_9BACL</name>
<dbReference type="EMBL" id="JBEPLV010000005">
    <property type="protein sequence ID" value="MET3548132.1"/>
    <property type="molecule type" value="Genomic_DNA"/>
</dbReference>
<comment type="caution">
    <text evidence="7">The sequence shown here is derived from an EMBL/GenBank/DDBJ whole genome shotgun (WGS) entry which is preliminary data.</text>
</comment>
<evidence type="ECO:0000256" key="5">
    <source>
        <dbReference type="ARBA" id="ARBA00022944"/>
    </source>
</evidence>
<dbReference type="Pfam" id="PF04464">
    <property type="entry name" value="Glyphos_transf"/>
    <property type="match status" value="1"/>
</dbReference>
<dbReference type="PANTHER" id="PTHR37316">
    <property type="entry name" value="TEICHOIC ACID GLYCEROL-PHOSPHATE PRIMASE"/>
    <property type="match status" value="1"/>
</dbReference>
<proteinExistence type="inferred from homology"/>
<accession>A0ABV2F8N2</accession>
<evidence type="ECO:0000313" key="8">
    <source>
        <dbReference type="Proteomes" id="UP001549098"/>
    </source>
</evidence>
<dbReference type="Proteomes" id="UP001549098">
    <property type="component" value="Unassembled WGS sequence"/>
</dbReference>
<dbReference type="InterPro" id="IPR007554">
    <property type="entry name" value="Glycerophosphate_synth"/>
</dbReference>
<dbReference type="Gene3D" id="3.40.50.11820">
    <property type="match status" value="1"/>
</dbReference>
<evidence type="ECO:0000256" key="4">
    <source>
        <dbReference type="ARBA" id="ARBA00022679"/>
    </source>
</evidence>
<dbReference type="Gene3D" id="3.40.50.12580">
    <property type="match status" value="1"/>
</dbReference>
<evidence type="ECO:0000256" key="1">
    <source>
        <dbReference type="ARBA" id="ARBA00004202"/>
    </source>
</evidence>
<evidence type="ECO:0000256" key="3">
    <source>
        <dbReference type="ARBA" id="ARBA00022475"/>
    </source>
</evidence>
<dbReference type="PANTHER" id="PTHR37316:SF3">
    <property type="entry name" value="TEICHOIC ACID GLYCEROL-PHOSPHATE TRANSFERASE"/>
    <property type="match status" value="1"/>
</dbReference>
<dbReference type="SUPFAM" id="SSF53756">
    <property type="entry name" value="UDP-Glycosyltransferase/glycogen phosphorylase"/>
    <property type="match status" value="1"/>
</dbReference>
<evidence type="ECO:0000256" key="2">
    <source>
        <dbReference type="ARBA" id="ARBA00010488"/>
    </source>
</evidence>
<dbReference type="Gene3D" id="1.25.40.10">
    <property type="entry name" value="Tetratricopeptide repeat domain"/>
    <property type="match status" value="1"/>
</dbReference>